<dbReference type="CDD" id="cd00093">
    <property type="entry name" value="HTH_XRE"/>
    <property type="match status" value="1"/>
</dbReference>
<dbReference type="SUPFAM" id="SSF57802">
    <property type="entry name" value="Rubredoxin-like"/>
    <property type="match status" value="1"/>
</dbReference>
<dbReference type="Gene3D" id="1.10.260.40">
    <property type="entry name" value="lambda repressor-like DNA-binding domains"/>
    <property type="match status" value="1"/>
</dbReference>
<keyword evidence="4" id="KW-1185">Reference proteome</keyword>
<accession>A0A926E1M3</accession>
<proteinExistence type="predicted"/>
<feature type="domain" description="HTH cro/C1-type" evidence="2">
    <location>
        <begin position="10"/>
        <end position="64"/>
    </location>
</feature>
<reference evidence="3" key="1">
    <citation type="submission" date="2020-08" db="EMBL/GenBank/DDBJ databases">
        <title>Genome public.</title>
        <authorList>
            <person name="Liu C."/>
            <person name="Sun Q."/>
        </authorList>
    </citation>
    <scope>NUCLEOTIDE SEQUENCE</scope>
    <source>
        <strain evidence="3">NSJ-33</strain>
    </source>
</reference>
<dbReference type="InterPro" id="IPR010982">
    <property type="entry name" value="Lambda_DNA-bd_dom_sf"/>
</dbReference>
<evidence type="ECO:0000256" key="1">
    <source>
        <dbReference type="ARBA" id="ARBA00023125"/>
    </source>
</evidence>
<dbReference type="GO" id="GO:0016491">
    <property type="term" value="F:oxidoreductase activity"/>
    <property type="evidence" value="ECO:0007669"/>
    <property type="project" value="InterPro"/>
</dbReference>
<gene>
    <name evidence="3" type="ORF">H8710_04525</name>
</gene>
<dbReference type="Gene3D" id="2.60.40.730">
    <property type="entry name" value="SOR catalytic domain"/>
    <property type="match status" value="1"/>
</dbReference>
<dbReference type="SUPFAM" id="SSF49367">
    <property type="entry name" value="Superoxide reductase-like"/>
    <property type="match status" value="1"/>
</dbReference>
<dbReference type="GO" id="GO:0003677">
    <property type="term" value="F:DNA binding"/>
    <property type="evidence" value="ECO:0007669"/>
    <property type="project" value="UniProtKB-KW"/>
</dbReference>
<dbReference type="SUPFAM" id="SSF47413">
    <property type="entry name" value="lambda repressor-like DNA-binding domains"/>
    <property type="match status" value="1"/>
</dbReference>
<dbReference type="Proteomes" id="UP000610760">
    <property type="component" value="Unassembled WGS sequence"/>
</dbReference>
<evidence type="ECO:0000313" key="4">
    <source>
        <dbReference type="Proteomes" id="UP000610760"/>
    </source>
</evidence>
<dbReference type="SMART" id="SM00530">
    <property type="entry name" value="HTH_XRE"/>
    <property type="match status" value="1"/>
</dbReference>
<name>A0A926E1M3_9FIRM</name>
<evidence type="ECO:0000313" key="3">
    <source>
        <dbReference type="EMBL" id="MBC8559332.1"/>
    </source>
</evidence>
<dbReference type="InterPro" id="IPR036073">
    <property type="entry name" value="Desulfoferrodoxin_Fe-bd_dom_sf"/>
</dbReference>
<comment type="caution">
    <text evidence="3">The sequence shown here is derived from an EMBL/GenBank/DDBJ whole genome shotgun (WGS) entry which is preliminary data.</text>
</comment>
<dbReference type="AlphaFoldDB" id="A0A926E1M3"/>
<dbReference type="PANTHER" id="PTHR46558:SF11">
    <property type="entry name" value="HTH-TYPE TRANSCRIPTIONAL REGULATOR XRE"/>
    <property type="match status" value="1"/>
</dbReference>
<dbReference type="InterPro" id="IPR001387">
    <property type="entry name" value="Cro/C1-type_HTH"/>
</dbReference>
<evidence type="ECO:0000259" key="2">
    <source>
        <dbReference type="PROSITE" id="PS50943"/>
    </source>
</evidence>
<sequence>MDCTKVGSLILNLRKEKKLTQKALADLIGVSDKAISKWERGLGCPDVSLLGDLSRVLGVNIEKILSGDLSPNDIDGGNMKKLKFYICPYCGSILTATGEAEISCCGRKLEALPQQPVQGSHSIRVEEIEDDYYVTFSHEMTKKHYLTFMACAEYDRVLLVKLYPEQSGEVRFPKMRRGGKIYFGCSQHGLFATDIASAIR</sequence>
<dbReference type="EMBL" id="JACRSV010000001">
    <property type="protein sequence ID" value="MBC8559332.1"/>
    <property type="molecule type" value="Genomic_DNA"/>
</dbReference>
<keyword evidence="1" id="KW-0238">DNA-binding</keyword>
<protein>
    <submittedName>
        <fullName evidence="3">Helix-turn-helix domain-containing protein</fullName>
    </submittedName>
</protein>
<dbReference type="Pfam" id="PF01381">
    <property type="entry name" value="HTH_3"/>
    <property type="match status" value="1"/>
</dbReference>
<dbReference type="PROSITE" id="PS50943">
    <property type="entry name" value="HTH_CROC1"/>
    <property type="match status" value="1"/>
</dbReference>
<dbReference type="PANTHER" id="PTHR46558">
    <property type="entry name" value="TRACRIPTIONAL REGULATORY PROTEIN-RELATED-RELATED"/>
    <property type="match status" value="1"/>
</dbReference>
<dbReference type="RefSeq" id="WP_249294231.1">
    <property type="nucleotide sequence ID" value="NZ_JACRSV010000001.1"/>
</dbReference>
<dbReference type="GO" id="GO:0005506">
    <property type="term" value="F:iron ion binding"/>
    <property type="evidence" value="ECO:0007669"/>
    <property type="project" value="InterPro"/>
</dbReference>
<organism evidence="3 4">
    <name type="scientific">Fumia xinanensis</name>
    <dbReference type="NCBI Taxonomy" id="2763659"/>
    <lineage>
        <taxon>Bacteria</taxon>
        <taxon>Bacillati</taxon>
        <taxon>Bacillota</taxon>
        <taxon>Clostridia</taxon>
        <taxon>Eubacteriales</taxon>
        <taxon>Oscillospiraceae</taxon>
        <taxon>Fumia</taxon>
    </lineage>
</organism>